<dbReference type="Proteomes" id="UP000254621">
    <property type="component" value="Unassembled WGS sequence"/>
</dbReference>
<keyword evidence="1" id="KW-0378">Hydrolase</keyword>
<protein>
    <submittedName>
        <fullName evidence="1">Adenine deaminase</fullName>
        <ecNumber evidence="1">3.5.4.2</ecNumber>
    </submittedName>
</protein>
<dbReference type="GO" id="GO:0000034">
    <property type="term" value="F:adenine deaminase activity"/>
    <property type="evidence" value="ECO:0007669"/>
    <property type="project" value="UniProtKB-EC"/>
</dbReference>
<dbReference type="EMBL" id="UHIV01000004">
    <property type="protein sequence ID" value="SUP59156.1"/>
    <property type="molecule type" value="Genomic_DNA"/>
</dbReference>
<dbReference type="Gene3D" id="3.20.20.140">
    <property type="entry name" value="Metal-dependent hydrolases"/>
    <property type="match status" value="1"/>
</dbReference>
<proteinExistence type="predicted"/>
<evidence type="ECO:0000313" key="2">
    <source>
        <dbReference type="Proteomes" id="UP000254621"/>
    </source>
</evidence>
<sequence length="54" mass="5811">MLPSSVLATPFERTGAVLDAASLAPFYQEPEVNGLAEVMDFSAVAQQQPDMLQK</sequence>
<dbReference type="EC" id="3.5.4.2" evidence="1"/>
<gene>
    <name evidence="1" type="primary">adeC_2</name>
    <name evidence="1" type="ORF">NCTC13645_01409</name>
</gene>
<organism evidence="1 2">
    <name type="scientific">Weissella viridescens</name>
    <name type="common">Lactobacillus viridescens</name>
    <dbReference type="NCBI Taxonomy" id="1629"/>
    <lineage>
        <taxon>Bacteria</taxon>
        <taxon>Bacillati</taxon>
        <taxon>Bacillota</taxon>
        <taxon>Bacilli</taxon>
        <taxon>Lactobacillales</taxon>
        <taxon>Lactobacillaceae</taxon>
        <taxon>Weissella</taxon>
    </lineage>
</organism>
<reference evidence="1 2" key="1">
    <citation type="submission" date="2018-06" db="EMBL/GenBank/DDBJ databases">
        <authorList>
            <consortium name="Pathogen Informatics"/>
            <person name="Doyle S."/>
        </authorList>
    </citation>
    <scope>NUCLEOTIDE SEQUENCE [LARGE SCALE GENOMIC DNA]</scope>
    <source>
        <strain evidence="1 2">NCTC13645</strain>
    </source>
</reference>
<evidence type="ECO:0000313" key="1">
    <source>
        <dbReference type="EMBL" id="SUP59156.1"/>
    </source>
</evidence>
<accession>A0A380P1Q8</accession>
<name>A0A380P1Q8_WEIVI</name>
<dbReference type="AlphaFoldDB" id="A0A380P1Q8"/>